<feature type="non-terminal residue" evidence="1">
    <location>
        <position position="1"/>
    </location>
</feature>
<gene>
    <name evidence="1" type="ORF">BOX15_Mlig027092g1</name>
</gene>
<keyword evidence="2" id="KW-1185">Reference proteome</keyword>
<evidence type="ECO:0000313" key="1">
    <source>
        <dbReference type="EMBL" id="PAA83688.1"/>
    </source>
</evidence>
<dbReference type="Proteomes" id="UP000215902">
    <property type="component" value="Unassembled WGS sequence"/>
</dbReference>
<sequence>AMECIEGNLRGSKLFVKDEFVYRKDSGRDRSKVGFRCCDKHCPGRLLQRTEAAGSGLSACLVSAAPAGSGLSACLVSAAQAGSGLSACLVSAAPAGSGLSACLVSAAQAGSGLSACLVSAAPAGSGLSAFSNFNFVTLLRLKYIV</sequence>
<organism evidence="1 2">
    <name type="scientific">Macrostomum lignano</name>
    <dbReference type="NCBI Taxonomy" id="282301"/>
    <lineage>
        <taxon>Eukaryota</taxon>
        <taxon>Metazoa</taxon>
        <taxon>Spiralia</taxon>
        <taxon>Lophotrochozoa</taxon>
        <taxon>Platyhelminthes</taxon>
        <taxon>Rhabditophora</taxon>
        <taxon>Macrostomorpha</taxon>
        <taxon>Macrostomida</taxon>
        <taxon>Macrostomidae</taxon>
        <taxon>Macrostomum</taxon>
    </lineage>
</organism>
<proteinExistence type="predicted"/>
<reference evidence="1 2" key="1">
    <citation type="submission" date="2017-06" db="EMBL/GenBank/DDBJ databases">
        <title>A platform for efficient transgenesis in Macrostomum lignano, a flatworm model organism for stem cell research.</title>
        <authorList>
            <person name="Berezikov E."/>
        </authorList>
    </citation>
    <scope>NUCLEOTIDE SEQUENCE [LARGE SCALE GENOMIC DNA]</scope>
    <source>
        <strain evidence="1">DV1</strain>
        <tissue evidence="1">Whole organism</tissue>
    </source>
</reference>
<accession>A0A267GCC9</accession>
<name>A0A267GCC9_9PLAT</name>
<dbReference type="EMBL" id="NIVC01000411">
    <property type="protein sequence ID" value="PAA83688.1"/>
    <property type="molecule type" value="Genomic_DNA"/>
</dbReference>
<comment type="caution">
    <text evidence="1">The sequence shown here is derived from an EMBL/GenBank/DDBJ whole genome shotgun (WGS) entry which is preliminary data.</text>
</comment>
<protein>
    <submittedName>
        <fullName evidence="1">Uncharacterized protein</fullName>
    </submittedName>
</protein>
<dbReference type="AlphaFoldDB" id="A0A267GCC9"/>
<evidence type="ECO:0000313" key="2">
    <source>
        <dbReference type="Proteomes" id="UP000215902"/>
    </source>
</evidence>